<evidence type="ECO:0000256" key="1">
    <source>
        <dbReference type="ARBA" id="ARBA00004613"/>
    </source>
</evidence>
<dbReference type="InterPro" id="IPR004911">
    <property type="entry name" value="Interferon-induced_GILT"/>
</dbReference>
<keyword evidence="5" id="KW-0325">Glycoprotein</keyword>
<evidence type="ECO:0000313" key="7">
    <source>
        <dbReference type="EMBL" id="KWX15562.1"/>
    </source>
</evidence>
<keyword evidence="7" id="KW-0675">Receptor</keyword>
<gene>
    <name evidence="7" type="ORF">QR46_0422</name>
</gene>
<evidence type="ECO:0000256" key="6">
    <source>
        <dbReference type="SAM" id="SignalP"/>
    </source>
</evidence>
<dbReference type="PANTHER" id="PTHR13234:SF8">
    <property type="entry name" value="GAMMA-INTERFERON-INDUCIBLE LYSOSOMAL THIOL REDUCTASE"/>
    <property type="match status" value="1"/>
</dbReference>
<proteinExistence type="inferred from homology"/>
<dbReference type="InterPro" id="IPR032675">
    <property type="entry name" value="LRR_dom_sf"/>
</dbReference>
<sequence>MVSVLLLAALGTLLSVPTHSQQLHCLYDFYDALQGDSWWVKNNWPASTQRTEDEDYCQFYGITCDSSGNVEGITMPGNNLFGVLPTCIINFPLKVLSVPHNRLRESIPYIKNGIEVINLEDTEIMVLATDLEAWTTVREMNFHKGHFGRMFVPNDFIFNSNMEDLDFSDAGIGFYAWGLDFTTISTPKLSLAGMDLSDYVMSNVAKDQMKVLDVSGTWVKYRVKDFNKDFLDVYNMVHMPFQYTYMSTIVNFSTLVDMSSKDVRSINIRGTNTSGVFDAKKWMNFIVNQTRDDFYMLDMSYNGLSGFGPTMQQFETVVALKPTARYLSLELNSLFCDFKEHRMFGCSRLRIDDAYYLPSYERLMITVNYAHYAYAPLRDLQYHMSVVFRNITKYKTETDPVKRIQNIETYNYIHARSSAGLGYLCVDVTIPYDEAVSLGLLEMNKAFVGILYDGHLISTRSLNLAREAGLDEDGSPVYTSEAPGRRCTIPSGCAIDEDYDEANDPVPIPPLSHKLSTYDDDHLKNASKRLIAGTKKAEMNLTWTYLAHESEQKIAVDTYAMSRCGDFFERLGTVILPLFEKYPEITEIAQFKHFAMSEYNTRYPGGGLSKHGYEEVKGDIQLLCTQEYVDTVTFYDLLRCLSTEGGRTALPRNFEHCLNQVASSKELINKIVYCSNGEFGRALLEYSSKKKHKMSVANSPDMFIANKMVCHGDMAYCVTTDADSFAQQICQAFIREKNYTPDICNSILN</sequence>
<feature type="chain" id="PRO_5007800131" evidence="6">
    <location>
        <begin position="21"/>
        <end position="749"/>
    </location>
</feature>
<keyword evidence="3" id="KW-0964">Secreted</keyword>
<comment type="similarity">
    <text evidence="2">Belongs to the GILT family.</text>
</comment>
<comment type="caution">
    <text evidence="7">The sequence shown here is derived from an EMBL/GenBank/DDBJ whole genome shotgun (WGS) entry which is preliminary data.</text>
</comment>
<evidence type="ECO:0000256" key="4">
    <source>
        <dbReference type="ARBA" id="ARBA00022729"/>
    </source>
</evidence>
<dbReference type="PANTHER" id="PTHR13234">
    <property type="entry name" value="GAMMA-INTERFERON INDUCIBLE LYSOSOMAL THIOL REDUCTASE GILT"/>
    <property type="match status" value="1"/>
</dbReference>
<name>A0A132P0R2_GIAIN</name>
<evidence type="ECO:0000256" key="5">
    <source>
        <dbReference type="ARBA" id="ARBA00023180"/>
    </source>
</evidence>
<reference evidence="7 8" key="1">
    <citation type="journal article" date="2015" name="Mol. Biochem. Parasitol.">
        <title>Identification of polymorphic genes for use in assemblage B genotyping assays through comparative genomics of multiple assemblage B Giardia duodenalis isolates.</title>
        <authorList>
            <person name="Wielinga C."/>
            <person name="Thompson R.C."/>
            <person name="Monis P."/>
            <person name="Ryan U."/>
        </authorList>
    </citation>
    <scope>NUCLEOTIDE SEQUENCE [LARGE SCALE GENOMIC DNA]</scope>
    <source>
        <strain evidence="7 8">BAH15c1</strain>
    </source>
</reference>
<dbReference type="GO" id="GO:0005576">
    <property type="term" value="C:extracellular region"/>
    <property type="evidence" value="ECO:0007669"/>
    <property type="project" value="UniProtKB-SubCell"/>
</dbReference>
<dbReference type="SUPFAM" id="SSF52058">
    <property type="entry name" value="L domain-like"/>
    <property type="match status" value="1"/>
</dbReference>
<dbReference type="VEuPathDB" id="GiardiaDB:QR46_0422"/>
<evidence type="ECO:0000256" key="3">
    <source>
        <dbReference type="ARBA" id="ARBA00022525"/>
    </source>
</evidence>
<keyword evidence="4 6" id="KW-0732">Signal</keyword>
<dbReference type="AlphaFoldDB" id="A0A132P0R2"/>
<dbReference type="EMBL" id="JXTI01000006">
    <property type="protein sequence ID" value="KWX15562.1"/>
    <property type="molecule type" value="Genomic_DNA"/>
</dbReference>
<dbReference type="Gene3D" id="3.80.10.10">
    <property type="entry name" value="Ribonuclease Inhibitor"/>
    <property type="match status" value="1"/>
</dbReference>
<dbReference type="OrthoDB" id="958254at2759"/>
<dbReference type="GO" id="GO:0016671">
    <property type="term" value="F:oxidoreductase activity, acting on a sulfur group of donors, disulfide as acceptor"/>
    <property type="evidence" value="ECO:0007669"/>
    <property type="project" value="InterPro"/>
</dbReference>
<feature type="signal peptide" evidence="6">
    <location>
        <begin position="1"/>
        <end position="20"/>
    </location>
</feature>
<protein>
    <submittedName>
        <fullName evidence="7">Leucine rich repeat family/ N-terminal domain protein/virus receptor</fullName>
    </submittedName>
</protein>
<dbReference type="Proteomes" id="UP000070089">
    <property type="component" value="Unassembled WGS sequence"/>
</dbReference>
<accession>A0A132P0R2</accession>
<evidence type="ECO:0000256" key="2">
    <source>
        <dbReference type="ARBA" id="ARBA00005679"/>
    </source>
</evidence>
<organism evidence="7 8">
    <name type="scientific">Giardia duodenalis assemblage B</name>
    <dbReference type="NCBI Taxonomy" id="1394984"/>
    <lineage>
        <taxon>Eukaryota</taxon>
        <taxon>Metamonada</taxon>
        <taxon>Diplomonadida</taxon>
        <taxon>Hexamitidae</taxon>
        <taxon>Giardiinae</taxon>
        <taxon>Giardia</taxon>
    </lineage>
</organism>
<evidence type="ECO:0000313" key="8">
    <source>
        <dbReference type="Proteomes" id="UP000070089"/>
    </source>
</evidence>
<comment type="subcellular location">
    <subcellularLocation>
        <location evidence="1">Secreted</location>
    </subcellularLocation>
</comment>